<organism evidence="2 3">
    <name type="scientific">Remersonia thermophila</name>
    <dbReference type="NCBI Taxonomy" id="72144"/>
    <lineage>
        <taxon>Eukaryota</taxon>
        <taxon>Fungi</taxon>
        <taxon>Dikarya</taxon>
        <taxon>Ascomycota</taxon>
        <taxon>Pezizomycotina</taxon>
        <taxon>Sordariomycetes</taxon>
        <taxon>Sordariomycetidae</taxon>
        <taxon>Sordariales</taxon>
        <taxon>Sordariales incertae sedis</taxon>
        <taxon>Remersonia</taxon>
    </lineage>
</organism>
<keyword evidence="3" id="KW-1185">Reference proteome</keyword>
<gene>
    <name evidence="2" type="ORF">VTJ83DRAFT_2869</name>
</gene>
<evidence type="ECO:0000256" key="1">
    <source>
        <dbReference type="SAM" id="MobiDB-lite"/>
    </source>
</evidence>
<dbReference type="Proteomes" id="UP001600064">
    <property type="component" value="Unassembled WGS sequence"/>
</dbReference>
<proteinExistence type="predicted"/>
<feature type="compositionally biased region" description="Polar residues" evidence="1">
    <location>
        <begin position="8"/>
        <end position="38"/>
    </location>
</feature>
<dbReference type="GeneID" id="98123830"/>
<protein>
    <submittedName>
        <fullName evidence="2">Uncharacterized protein</fullName>
    </submittedName>
</protein>
<sequence length="79" mass="8978">MGPRTYTIPESWSTSSFNTSETTQASLRSPTLPTSLGSLESRGPVILEFEDALPSLGRSSDPPYHRLRFPRSFRWYRTI</sequence>
<name>A0ABR4DCG0_9PEZI</name>
<dbReference type="RefSeq" id="XP_070866750.1">
    <property type="nucleotide sequence ID" value="XM_071009186.1"/>
</dbReference>
<comment type="caution">
    <text evidence="2">The sequence shown here is derived from an EMBL/GenBank/DDBJ whole genome shotgun (WGS) entry which is preliminary data.</text>
</comment>
<evidence type="ECO:0000313" key="3">
    <source>
        <dbReference type="Proteomes" id="UP001600064"/>
    </source>
</evidence>
<reference evidence="2 3" key="1">
    <citation type="journal article" date="2024" name="Commun. Biol.">
        <title>Comparative genomic analysis of thermophilic fungi reveals convergent evolutionary adaptations and gene losses.</title>
        <authorList>
            <person name="Steindorff A.S."/>
            <person name="Aguilar-Pontes M.V."/>
            <person name="Robinson A.J."/>
            <person name="Andreopoulos B."/>
            <person name="LaButti K."/>
            <person name="Kuo A."/>
            <person name="Mondo S."/>
            <person name="Riley R."/>
            <person name="Otillar R."/>
            <person name="Haridas S."/>
            <person name="Lipzen A."/>
            <person name="Grimwood J."/>
            <person name="Schmutz J."/>
            <person name="Clum A."/>
            <person name="Reid I.D."/>
            <person name="Moisan M.C."/>
            <person name="Butler G."/>
            <person name="Nguyen T.T.M."/>
            <person name="Dewar K."/>
            <person name="Conant G."/>
            <person name="Drula E."/>
            <person name="Henrissat B."/>
            <person name="Hansel C."/>
            <person name="Singer S."/>
            <person name="Hutchinson M.I."/>
            <person name="de Vries R.P."/>
            <person name="Natvig D.O."/>
            <person name="Powell A.J."/>
            <person name="Tsang A."/>
            <person name="Grigoriev I.V."/>
        </authorList>
    </citation>
    <scope>NUCLEOTIDE SEQUENCE [LARGE SCALE GENOMIC DNA]</scope>
    <source>
        <strain evidence="2 3">ATCC 22073</strain>
    </source>
</reference>
<dbReference type="EMBL" id="JAZGUE010000003">
    <property type="protein sequence ID" value="KAL2268023.1"/>
    <property type="molecule type" value="Genomic_DNA"/>
</dbReference>
<accession>A0ABR4DCG0</accession>
<evidence type="ECO:0000313" key="2">
    <source>
        <dbReference type="EMBL" id="KAL2268023.1"/>
    </source>
</evidence>
<feature type="region of interest" description="Disordered" evidence="1">
    <location>
        <begin position="1"/>
        <end position="39"/>
    </location>
</feature>